<evidence type="ECO:0000256" key="9">
    <source>
        <dbReference type="ARBA" id="ARBA00023136"/>
    </source>
</evidence>
<evidence type="ECO:0000313" key="13">
    <source>
        <dbReference type="Proteomes" id="UP000503399"/>
    </source>
</evidence>
<proteinExistence type="inferred from homology"/>
<dbReference type="SUPFAM" id="SSF81653">
    <property type="entry name" value="Calcium ATPase, transduction domain A"/>
    <property type="match status" value="1"/>
</dbReference>
<dbReference type="InterPro" id="IPR006534">
    <property type="entry name" value="P-type_ATPase_IIIA"/>
</dbReference>
<reference evidence="12 13" key="1">
    <citation type="submission" date="2020-02" db="EMBL/GenBank/DDBJ databases">
        <authorList>
            <person name="Hogendoorn C."/>
        </authorList>
    </citation>
    <scope>NUCLEOTIDE SEQUENCE [LARGE SCALE GENOMIC DNA]</scope>
    <source>
        <strain evidence="12">R501</strain>
    </source>
</reference>
<dbReference type="GO" id="GO:0005524">
    <property type="term" value="F:ATP binding"/>
    <property type="evidence" value="ECO:0007669"/>
    <property type="project" value="UniProtKB-KW"/>
</dbReference>
<dbReference type="InterPro" id="IPR004014">
    <property type="entry name" value="ATPase_P-typ_cation-transptr_N"/>
</dbReference>
<dbReference type="AlphaFoldDB" id="A0A6F8ZJR0"/>
<protein>
    <submittedName>
        <fullName evidence="12">Pirin</fullName>
    </submittedName>
</protein>
<dbReference type="NCBIfam" id="TIGR01647">
    <property type="entry name" value="ATPase-IIIA_H"/>
    <property type="match status" value="1"/>
</dbReference>
<feature type="domain" description="Cation-transporting P-type ATPase N-terminal" evidence="11">
    <location>
        <begin position="1"/>
        <end position="60"/>
    </location>
</feature>
<evidence type="ECO:0000256" key="4">
    <source>
        <dbReference type="ARBA" id="ARBA00022692"/>
    </source>
</evidence>
<evidence type="ECO:0000256" key="7">
    <source>
        <dbReference type="ARBA" id="ARBA00022967"/>
    </source>
</evidence>
<keyword evidence="9 10" id="KW-0472">Membrane</keyword>
<feature type="transmembrane region" description="Helical" evidence="10">
    <location>
        <begin position="210"/>
        <end position="230"/>
    </location>
</feature>
<feature type="transmembrane region" description="Helical" evidence="10">
    <location>
        <begin position="654"/>
        <end position="676"/>
    </location>
</feature>
<accession>A0A6F8ZJR0</accession>
<comment type="subcellular location">
    <subcellularLocation>
        <location evidence="1">Membrane</location>
        <topology evidence="1">Multi-pass membrane protein</topology>
    </subcellularLocation>
</comment>
<sequence length="781" mass="82776">MEMPVRGLTAAEARARLQQVGPNEIPEERPHPWIRLALKFWGPVPWMLEATIVLSIILHRTADAVVIAALLLFNAVVSVLQEGQAENALALLRERLPVMARVLRDGQWQQVPARELVPDDIIHLRMGDVVPADVRLAEGSVLLDQSMLTGESVPQERGPGQAAYAGSVVRRGEATGTVTATGARTYFGKTAVLVQTARTLSHLESLIFRIVRWLVGLDGLLVMAVLMVAAVDRQPLLAVLPFSLMLLVASVPVALPATFTLAQALGAKDLAAHGVLVTRLSAIEEAATMDVLCTDKTGTITDNRLSVSQVRGYSGHTREEVLGVAALASDAASEDPLDLAVLEAWKAAAAAGGGLPRPGQAQVLVFHPFDPALKRTEAEVRVGSGRWRVMKGAPQTLAGLVGALPPEAAGDLEALGAGGQRVLGVAAGPEGGPLELIGLLALEDPPRADSATLVHTLQDLGVRVMMLTGDTAPTARAVAEAVGINGPVCEAGVIREGGDAAGCGVLAGIFPEDKFHVVTALQKAGHVVGMTGDGVNDAPALKAAEVGVAVASATDVAKAAASLVLTRPGLMDAVEAVQESRRIYQRMHTYILNKIIKTLQVAVFLSGAYFLTGRLVTTPFLIVLLLFANDFVTMSLATDRVRPSRRPARWRVRYLVLTSGVLALLLLVEAFLVLWGARDVLHLGWPQVRTVVFLMLVASGQATVYVVREVRAFWRSRPSRALLAATLGDLVVVGGMAWRGILMAAVPGIVVWAVLGVALAFMVLLDLVKQGFFHLERQAAA</sequence>
<keyword evidence="5" id="KW-0547">Nucleotide-binding</keyword>
<dbReference type="EMBL" id="LR778114">
    <property type="protein sequence ID" value="CAB1130028.1"/>
    <property type="molecule type" value="Genomic_DNA"/>
</dbReference>
<dbReference type="InterPro" id="IPR008250">
    <property type="entry name" value="ATPase_P-typ_transduc_dom_A_sf"/>
</dbReference>
<dbReference type="Pfam" id="PF00690">
    <property type="entry name" value="Cation_ATPase_N"/>
    <property type="match status" value="1"/>
</dbReference>
<dbReference type="KEGG" id="hfv:R50_2536"/>
<evidence type="ECO:0000256" key="6">
    <source>
        <dbReference type="ARBA" id="ARBA00022840"/>
    </source>
</evidence>
<dbReference type="FunFam" id="2.70.150.10:FF:000042">
    <property type="entry name" value="Plasma membrane ATPase"/>
    <property type="match status" value="1"/>
</dbReference>
<feature type="transmembrane region" description="Helical" evidence="10">
    <location>
        <begin position="236"/>
        <end position="255"/>
    </location>
</feature>
<dbReference type="Gene3D" id="1.20.1110.10">
    <property type="entry name" value="Calcium-transporting ATPase, transmembrane domain"/>
    <property type="match status" value="1"/>
</dbReference>
<organism evidence="12 13">
    <name type="scientific">Candidatus Hydrogenisulfobacillus filiaventi</name>
    <dbReference type="NCBI Taxonomy" id="2707344"/>
    <lineage>
        <taxon>Bacteria</taxon>
        <taxon>Bacillati</taxon>
        <taxon>Bacillota</taxon>
        <taxon>Clostridia</taxon>
        <taxon>Eubacteriales</taxon>
        <taxon>Clostridiales Family XVII. Incertae Sedis</taxon>
        <taxon>Candidatus Hydrogenisulfobacillus</taxon>
    </lineage>
</organism>
<evidence type="ECO:0000259" key="11">
    <source>
        <dbReference type="SMART" id="SM00831"/>
    </source>
</evidence>
<dbReference type="InterPro" id="IPR018303">
    <property type="entry name" value="ATPase_P-typ_P_site"/>
</dbReference>
<evidence type="ECO:0000256" key="1">
    <source>
        <dbReference type="ARBA" id="ARBA00004141"/>
    </source>
</evidence>
<keyword evidence="4 10" id="KW-0812">Transmembrane</keyword>
<dbReference type="Gene3D" id="2.70.150.10">
    <property type="entry name" value="Calcium-transporting ATPase, cytoplasmic transduction domain A"/>
    <property type="match status" value="1"/>
</dbReference>
<keyword evidence="13" id="KW-1185">Reference proteome</keyword>
<evidence type="ECO:0000313" key="12">
    <source>
        <dbReference type="EMBL" id="CAB1130028.1"/>
    </source>
</evidence>
<dbReference type="SUPFAM" id="SSF56784">
    <property type="entry name" value="HAD-like"/>
    <property type="match status" value="1"/>
</dbReference>
<dbReference type="SFLD" id="SFLDF00027">
    <property type="entry name" value="p-type_atpase"/>
    <property type="match status" value="1"/>
</dbReference>
<keyword evidence="8 10" id="KW-1133">Transmembrane helix</keyword>
<feature type="transmembrane region" description="Helical" evidence="10">
    <location>
        <begin position="616"/>
        <end position="633"/>
    </location>
</feature>
<evidence type="ECO:0000256" key="2">
    <source>
        <dbReference type="ARBA" id="ARBA00008804"/>
    </source>
</evidence>
<feature type="transmembrane region" description="Helical" evidence="10">
    <location>
        <begin position="744"/>
        <end position="768"/>
    </location>
</feature>
<evidence type="ECO:0000256" key="5">
    <source>
        <dbReference type="ARBA" id="ARBA00022741"/>
    </source>
</evidence>
<feature type="transmembrane region" description="Helical" evidence="10">
    <location>
        <begin position="719"/>
        <end position="738"/>
    </location>
</feature>
<keyword evidence="3" id="KW-0597">Phosphoprotein</keyword>
<dbReference type="PRINTS" id="PR00119">
    <property type="entry name" value="CATATPASE"/>
</dbReference>
<dbReference type="PROSITE" id="PS00154">
    <property type="entry name" value="ATPASE_E1_E2"/>
    <property type="match status" value="1"/>
</dbReference>
<dbReference type="InterPro" id="IPR059000">
    <property type="entry name" value="ATPase_P-type_domA"/>
</dbReference>
<dbReference type="InterPro" id="IPR023299">
    <property type="entry name" value="ATPase_P-typ_cyto_dom_N"/>
</dbReference>
<keyword evidence="6" id="KW-0067">ATP-binding</keyword>
<evidence type="ECO:0000256" key="8">
    <source>
        <dbReference type="ARBA" id="ARBA00022989"/>
    </source>
</evidence>
<dbReference type="GO" id="GO:0016887">
    <property type="term" value="F:ATP hydrolysis activity"/>
    <property type="evidence" value="ECO:0007669"/>
    <property type="project" value="InterPro"/>
</dbReference>
<dbReference type="InterPro" id="IPR023298">
    <property type="entry name" value="ATPase_P-typ_TM_dom_sf"/>
</dbReference>
<evidence type="ECO:0000256" key="10">
    <source>
        <dbReference type="SAM" id="Phobius"/>
    </source>
</evidence>
<dbReference type="Gene3D" id="3.40.1110.10">
    <property type="entry name" value="Calcium-transporting ATPase, cytoplasmic domain N"/>
    <property type="match status" value="1"/>
</dbReference>
<dbReference type="InterPro" id="IPR001757">
    <property type="entry name" value="P_typ_ATPase"/>
</dbReference>
<dbReference type="InterPro" id="IPR044492">
    <property type="entry name" value="P_typ_ATPase_HD_dom"/>
</dbReference>
<dbReference type="InterPro" id="IPR036412">
    <property type="entry name" value="HAD-like_sf"/>
</dbReference>
<dbReference type="InterPro" id="IPR023214">
    <property type="entry name" value="HAD_sf"/>
</dbReference>
<keyword evidence="7" id="KW-1278">Translocase</keyword>
<dbReference type="SUPFAM" id="SSF81665">
    <property type="entry name" value="Calcium ATPase, transmembrane domain M"/>
    <property type="match status" value="1"/>
</dbReference>
<dbReference type="Pfam" id="PF00702">
    <property type="entry name" value="Hydrolase"/>
    <property type="match status" value="1"/>
</dbReference>
<dbReference type="SFLD" id="SFLDG00002">
    <property type="entry name" value="C1.7:_P-type_atpase_like"/>
    <property type="match status" value="1"/>
</dbReference>
<dbReference type="PRINTS" id="PR00120">
    <property type="entry name" value="HATPASE"/>
</dbReference>
<evidence type="ECO:0000256" key="3">
    <source>
        <dbReference type="ARBA" id="ARBA00022553"/>
    </source>
</evidence>
<comment type="similarity">
    <text evidence="2">Belongs to the cation transport ATPase (P-type) (TC 3.A.3) family. Type IIIA subfamily.</text>
</comment>
<dbReference type="GO" id="GO:0016020">
    <property type="term" value="C:membrane"/>
    <property type="evidence" value="ECO:0007669"/>
    <property type="project" value="UniProtKB-SubCell"/>
</dbReference>
<dbReference type="SFLD" id="SFLDS00003">
    <property type="entry name" value="Haloacid_Dehalogenase"/>
    <property type="match status" value="1"/>
</dbReference>
<dbReference type="Proteomes" id="UP000503399">
    <property type="component" value="Chromosome"/>
</dbReference>
<feature type="transmembrane region" description="Helical" evidence="10">
    <location>
        <begin position="688"/>
        <end position="707"/>
    </location>
</feature>
<dbReference type="PANTHER" id="PTHR42861">
    <property type="entry name" value="CALCIUM-TRANSPORTING ATPASE"/>
    <property type="match status" value="1"/>
</dbReference>
<dbReference type="NCBIfam" id="TIGR01494">
    <property type="entry name" value="ATPase_P-type"/>
    <property type="match status" value="2"/>
</dbReference>
<dbReference type="Gene3D" id="3.40.50.1000">
    <property type="entry name" value="HAD superfamily/HAD-like"/>
    <property type="match status" value="1"/>
</dbReference>
<dbReference type="GO" id="GO:0008553">
    <property type="term" value="F:P-type proton-exporting transporter activity"/>
    <property type="evidence" value="ECO:0007669"/>
    <property type="project" value="InterPro"/>
</dbReference>
<dbReference type="GO" id="GO:0120029">
    <property type="term" value="P:proton export across plasma membrane"/>
    <property type="evidence" value="ECO:0007669"/>
    <property type="project" value="InterPro"/>
</dbReference>
<gene>
    <name evidence="12" type="ORF">R50_2536</name>
</gene>
<dbReference type="SMART" id="SM00831">
    <property type="entry name" value="Cation_ATPase_N"/>
    <property type="match status" value="1"/>
</dbReference>
<dbReference type="Pfam" id="PF00122">
    <property type="entry name" value="E1-E2_ATPase"/>
    <property type="match status" value="1"/>
</dbReference>
<name>A0A6F8ZJR0_9FIRM</name>
<dbReference type="SUPFAM" id="SSF81660">
    <property type="entry name" value="Metal cation-transporting ATPase, ATP-binding domain N"/>
    <property type="match status" value="1"/>
</dbReference>